<dbReference type="InterPro" id="IPR013785">
    <property type="entry name" value="Aldolase_TIM"/>
</dbReference>
<name>A0AAJ1VN89_9LACO</name>
<organism evidence="11 14">
    <name type="scientific">Oenococcus sicerae</name>
    <dbReference type="NCBI Taxonomy" id="2203724"/>
    <lineage>
        <taxon>Bacteria</taxon>
        <taxon>Bacillati</taxon>
        <taxon>Bacillota</taxon>
        <taxon>Bacilli</taxon>
        <taxon>Lactobacillales</taxon>
        <taxon>Lactobacillaceae</taxon>
        <taxon>Oenococcus</taxon>
    </lineage>
</organism>
<proteinExistence type="inferred from homology"/>
<comment type="catalytic activity">
    <reaction evidence="1 6">
        <text>Hydrolysis of terminal, non-reducing alpha-D-galactose residues in alpha-D-galactosides, including galactose oligosaccharides, galactomannans and galactolipids.</text>
        <dbReference type="EC" id="3.2.1.22"/>
    </reaction>
</comment>
<dbReference type="FunFam" id="3.20.20.70:FF:000118">
    <property type="entry name" value="Alpha-galactosidase"/>
    <property type="match status" value="1"/>
</dbReference>
<evidence type="ECO:0000256" key="6">
    <source>
        <dbReference type="PIRNR" id="PIRNR005536"/>
    </source>
</evidence>
<sequence length="740" mass="84756">MSVNISEDGKFFHLQTKHSSYIFHVMENGELGQLYFGKRIHSQNSYGNLAKKERREAMVSWTTTADDFQPDNLKQEYASFGKGDFRDPAYQVTAENGSRISELHYESYQLEKGKNRLSDLPSAFGKASDGVETLEIFLRDSLLDLKVILKYSVFPNEDVITKSVEFINLGQQHLTLNRALSSQLDLPDDQYDLISFSGSWARERHEVVDRLKSGVQSISSLRTASSHQHNPFVMLARPDATEDQGDVFGFNLIYSGNFLDQVEVSSYSSTRVLQGINPEEFAWEVKPDGHFQTPEAVLSFSGQGKNQLSQQMGDFYEKHLVNPRFANQQRPVLVNNWEATYFDFDENKLIAIAKKAAELGIELFVLDDGWFGHRDDDTSSLGDWFVDQNKLPQGLAHLSNQVHQLGLKFGLWFEPEMISIDSKLYEQHPEWMIAAPGRTPTPGRNQFVLDFTRDEVIDYIFDMMSARIEESKLDYIKWDMNRYITDMFSSNLSRSNQLEMSHRYILGVYKLYQRLIDRFPEVLFESCASGGGRFDLGLMYYAPQAWTSDDTDAVERILIQYGTSYGYPLSMMGAHVSDVPNYQTGRVTSFASRGQVAYFGDLGYELDITKLSEKDQSEIQKQVAFYKKYRQIFQFGNFYRLQSPFAGDHNVASWMVVNQDKTIAIAARYQILNRPNPSYLRIYFKGLDAAKAYRVNNSEEIFYGDELMNAGFFVDQILNINQPIQGSADFSSQLFVITES</sequence>
<evidence type="ECO:0000256" key="7">
    <source>
        <dbReference type="PIRSR" id="PIRSR005536-1"/>
    </source>
</evidence>
<dbReference type="AlphaFoldDB" id="A0AAJ1VN89"/>
<dbReference type="SUPFAM" id="SSF51445">
    <property type="entry name" value="(Trans)glycosidases"/>
    <property type="match status" value="1"/>
</dbReference>
<feature type="binding site" evidence="8">
    <location>
        <position position="200"/>
    </location>
    <ligand>
        <name>substrate</name>
    </ligand>
</feature>
<dbReference type="Gene3D" id="2.60.40.1180">
    <property type="entry name" value="Golgi alpha-mannosidase II"/>
    <property type="match status" value="1"/>
</dbReference>
<evidence type="ECO:0000256" key="2">
    <source>
        <dbReference type="ARBA" id="ARBA00006202"/>
    </source>
</evidence>
<dbReference type="InterPro" id="IPR031704">
    <property type="entry name" value="Glyco_hydro_36_N"/>
</dbReference>
<comment type="similarity">
    <text evidence="2">Belongs to the glycosyl hydrolase 36 family.</text>
</comment>
<dbReference type="PRINTS" id="PR00743">
    <property type="entry name" value="GLHYDRLASE36"/>
</dbReference>
<evidence type="ECO:0000256" key="3">
    <source>
        <dbReference type="ARBA" id="ARBA00012755"/>
    </source>
</evidence>
<evidence type="ECO:0000256" key="1">
    <source>
        <dbReference type="ARBA" id="ARBA00001255"/>
    </source>
</evidence>
<dbReference type="PANTHER" id="PTHR43053">
    <property type="entry name" value="GLYCOSIDASE FAMILY 31"/>
    <property type="match status" value="1"/>
</dbReference>
<protein>
    <recommendedName>
        <fullName evidence="3 6">Alpha-galactosidase</fullName>
        <ecNumber evidence="3 6">3.2.1.22</ecNumber>
    </recommendedName>
</protein>
<dbReference type="InterPro" id="IPR038417">
    <property type="entry name" value="Alpga-gal_N_sf"/>
</dbReference>
<dbReference type="InterPro" id="IPR013780">
    <property type="entry name" value="Glyco_hydro_b"/>
</dbReference>
<feature type="binding site" evidence="8">
    <location>
        <position position="527"/>
    </location>
    <ligand>
        <name>substrate</name>
    </ligand>
</feature>
<dbReference type="EMBL" id="CP029684">
    <property type="protein sequence ID" value="QAS69094.1"/>
    <property type="molecule type" value="Genomic_DNA"/>
</dbReference>
<dbReference type="PANTHER" id="PTHR43053:SF3">
    <property type="entry name" value="ALPHA-GALACTOSIDASE C-RELATED"/>
    <property type="match status" value="1"/>
</dbReference>
<feature type="binding site" evidence="8">
    <location>
        <begin position="477"/>
        <end position="481"/>
    </location>
    <ligand>
        <name>substrate</name>
    </ligand>
</feature>
<feature type="binding site" evidence="8">
    <location>
        <begin position="367"/>
        <end position="368"/>
    </location>
    <ligand>
        <name>substrate</name>
    </ligand>
</feature>
<reference evidence="12 13" key="1">
    <citation type="journal article" date="2019" name="Syst. Appl. Microbiol.">
        <title>Oenococcus sicerae sp. nov., isolated from French cider.</title>
        <authorList>
            <person name="Cousin F.J."/>
            <person name="Le Guellec R."/>
            <person name="Chagnot C."/>
            <person name="Goux D."/>
            <person name="Dalmasso M."/>
            <person name="Laplace J.M."/>
            <person name="Cretenet M."/>
        </authorList>
    </citation>
    <scope>NUCLEOTIDE SEQUENCE [LARGE SCALE GENOMIC DNA]</scope>
    <source>
        <strain evidence="12 13">UCMA 15228</strain>
    </source>
</reference>
<feature type="active site" description="Proton donor" evidence="7">
    <location>
        <position position="549"/>
    </location>
</feature>
<dbReference type="Gene3D" id="2.70.98.60">
    <property type="entry name" value="alpha-galactosidase from lactobacil brevis"/>
    <property type="match status" value="1"/>
</dbReference>
<evidence type="ECO:0000313" key="12">
    <source>
        <dbReference type="EMBL" id="QAS69094.1"/>
    </source>
</evidence>
<evidence type="ECO:0000256" key="5">
    <source>
        <dbReference type="ARBA" id="ARBA00023295"/>
    </source>
</evidence>
<dbReference type="CDD" id="cd14791">
    <property type="entry name" value="GH36"/>
    <property type="match status" value="1"/>
</dbReference>
<evidence type="ECO:0000256" key="4">
    <source>
        <dbReference type="ARBA" id="ARBA00022801"/>
    </source>
</evidence>
<evidence type="ECO:0000313" key="14">
    <source>
        <dbReference type="Proteomes" id="UP001167919"/>
    </source>
</evidence>
<evidence type="ECO:0000259" key="10">
    <source>
        <dbReference type="Pfam" id="PF16875"/>
    </source>
</evidence>
<dbReference type="PROSITE" id="PS00512">
    <property type="entry name" value="ALPHA_GALACTOSIDASE"/>
    <property type="match status" value="1"/>
</dbReference>
<dbReference type="InterPro" id="IPR050985">
    <property type="entry name" value="Alpha-glycosidase_related"/>
</dbReference>
<dbReference type="InterPro" id="IPR002252">
    <property type="entry name" value="Glyco_hydro_36"/>
</dbReference>
<feature type="domain" description="Glycosyl hydrolase family 36 N-terminal" evidence="10">
    <location>
        <begin position="29"/>
        <end position="285"/>
    </location>
</feature>
<evidence type="ECO:0000313" key="11">
    <source>
        <dbReference type="EMBL" id="MDN6899944.1"/>
    </source>
</evidence>
<dbReference type="PIRSF" id="PIRSF005536">
    <property type="entry name" value="Agal"/>
    <property type="match status" value="1"/>
</dbReference>
<dbReference type="InterPro" id="IPR031705">
    <property type="entry name" value="Glyco_hydro_36_C"/>
</dbReference>
<feature type="binding site" evidence="8">
    <location>
        <position position="444"/>
    </location>
    <ligand>
        <name>substrate</name>
    </ligand>
</feature>
<dbReference type="GO" id="GO:0004557">
    <property type="term" value="F:alpha-galactosidase activity"/>
    <property type="evidence" value="ECO:0007669"/>
    <property type="project" value="UniProtKB-UniRule"/>
</dbReference>
<reference evidence="12" key="3">
    <citation type="submission" date="2020-01" db="EMBL/GenBank/DDBJ databases">
        <authorList>
            <person name="Cousin F.J."/>
            <person name="Le Guellec R."/>
            <person name="Cretenet M."/>
        </authorList>
    </citation>
    <scope>NUCLEOTIDE SEQUENCE</scope>
    <source>
        <strain evidence="12">UCMA 15228</strain>
    </source>
</reference>
<dbReference type="Proteomes" id="UP000286907">
    <property type="component" value="Chromosome"/>
</dbReference>
<evidence type="ECO:0000259" key="9">
    <source>
        <dbReference type="Pfam" id="PF16874"/>
    </source>
</evidence>
<dbReference type="Pfam" id="PF16874">
    <property type="entry name" value="Glyco_hydro_36C"/>
    <property type="match status" value="1"/>
</dbReference>
<dbReference type="Proteomes" id="UP001167919">
    <property type="component" value="Unassembled WGS sequence"/>
</dbReference>
<dbReference type="InterPro" id="IPR000111">
    <property type="entry name" value="Glyco_hydro_27/36_CS"/>
</dbReference>
<keyword evidence="13" id="KW-1185">Reference proteome</keyword>
<keyword evidence="5 6" id="KW-0326">Glycosidase</keyword>
<dbReference type="Pfam" id="PF16875">
    <property type="entry name" value="Glyco_hydro_36N"/>
    <property type="match status" value="1"/>
</dbReference>
<evidence type="ECO:0000313" key="13">
    <source>
        <dbReference type="Proteomes" id="UP000286907"/>
    </source>
</evidence>
<dbReference type="Gene3D" id="3.20.20.70">
    <property type="entry name" value="Aldolase class I"/>
    <property type="match status" value="1"/>
</dbReference>
<dbReference type="RefSeq" id="WP_128684900.1">
    <property type="nucleotide sequence ID" value="NZ_CP029684.2"/>
</dbReference>
<evidence type="ECO:0000256" key="8">
    <source>
        <dbReference type="PIRSR" id="PIRSR005536-2"/>
    </source>
</evidence>
<feature type="binding site" evidence="8">
    <location>
        <position position="549"/>
    </location>
    <ligand>
        <name>substrate</name>
    </ligand>
</feature>
<dbReference type="GO" id="GO:0016052">
    <property type="term" value="P:carbohydrate catabolic process"/>
    <property type="evidence" value="ECO:0007669"/>
    <property type="project" value="InterPro"/>
</dbReference>
<dbReference type="Pfam" id="PF02065">
    <property type="entry name" value="Melibiase"/>
    <property type="match status" value="1"/>
</dbReference>
<dbReference type="EC" id="3.2.1.22" evidence="3 6"/>
<feature type="domain" description="Glycosyl hydrolase family 36 C-terminal" evidence="9">
    <location>
        <begin position="652"/>
        <end position="736"/>
    </location>
</feature>
<feature type="active site" description="Nucleophile" evidence="7">
    <location>
        <position position="479"/>
    </location>
</feature>
<dbReference type="EMBL" id="SDWY01000001">
    <property type="protein sequence ID" value="MDN6899944.1"/>
    <property type="molecule type" value="Genomic_DNA"/>
</dbReference>
<gene>
    <name evidence="12" type="ORF">DLJ48_00350</name>
    <name evidence="11" type="ORF">EVC35_02840</name>
</gene>
<accession>A0AAJ1VN89</accession>
<reference evidence="11" key="2">
    <citation type="submission" date="2019-01" db="EMBL/GenBank/DDBJ databases">
        <title>Oenococcus sicerae UCMA17102.</title>
        <authorList>
            <person name="Cousin F.J."/>
            <person name="Le Guellec R."/>
            <person name="Cretenet M."/>
        </authorList>
    </citation>
    <scope>NUCLEOTIDE SEQUENCE</scope>
    <source>
        <strain evidence="11">UCMA17102</strain>
    </source>
</reference>
<keyword evidence="4 6" id="KW-0378">Hydrolase</keyword>
<dbReference type="InterPro" id="IPR017853">
    <property type="entry name" value="GH"/>
</dbReference>